<reference evidence="1 2" key="1">
    <citation type="submission" date="2019-11" db="EMBL/GenBank/DDBJ databases">
        <title>Pedobacter petrophilus genome.</title>
        <authorList>
            <person name="Feldbauer M.J."/>
            <person name="Newman J.D."/>
        </authorList>
    </citation>
    <scope>NUCLEOTIDE SEQUENCE [LARGE SCALE GENOMIC DNA]</scope>
    <source>
        <strain evidence="1 2">LMG 29686</strain>
    </source>
</reference>
<dbReference type="OrthoDB" id="797627at2"/>
<comment type="caution">
    <text evidence="1">The sequence shown here is derived from an EMBL/GenBank/DDBJ whole genome shotgun (WGS) entry which is preliminary data.</text>
</comment>
<evidence type="ECO:0000313" key="1">
    <source>
        <dbReference type="EMBL" id="MRX75475.1"/>
    </source>
</evidence>
<evidence type="ECO:0008006" key="3">
    <source>
        <dbReference type="Google" id="ProtNLM"/>
    </source>
</evidence>
<sequence>MKLKDIKPTDLQKGHIILSLGELKQNKDSLYCWETEDKSNIIDGKITLYSNSIAKGDNASVTERLYAEGAFLEGKYQGIWKYYDENGKVIKKEKWENGKLVYRKEYK</sequence>
<dbReference type="EMBL" id="WKKH01000005">
    <property type="protein sequence ID" value="MRX75475.1"/>
    <property type="molecule type" value="Genomic_DNA"/>
</dbReference>
<dbReference type="Proteomes" id="UP000487757">
    <property type="component" value="Unassembled WGS sequence"/>
</dbReference>
<accession>A0A7K0FVB7</accession>
<proteinExistence type="predicted"/>
<gene>
    <name evidence="1" type="ORF">GJU39_05170</name>
</gene>
<evidence type="ECO:0000313" key="2">
    <source>
        <dbReference type="Proteomes" id="UP000487757"/>
    </source>
</evidence>
<dbReference type="AlphaFoldDB" id="A0A7K0FVB7"/>
<dbReference type="SUPFAM" id="SSF82185">
    <property type="entry name" value="Histone H3 K4-specific methyltransferase SET7/9 N-terminal domain"/>
    <property type="match status" value="1"/>
</dbReference>
<protein>
    <recommendedName>
        <fullName evidence="3">Toxin-antitoxin system YwqK family antitoxin</fullName>
    </recommendedName>
</protein>
<dbReference type="RefSeq" id="WP_154279626.1">
    <property type="nucleotide sequence ID" value="NZ_WKKH01000005.1"/>
</dbReference>
<dbReference type="Gene3D" id="2.20.110.10">
    <property type="entry name" value="Histone H3 K4-specific methyltransferase SET7/9 N-terminal domain"/>
    <property type="match status" value="1"/>
</dbReference>
<keyword evidence="2" id="KW-1185">Reference proteome</keyword>
<organism evidence="1 2">
    <name type="scientific">Pedobacter petrophilus</name>
    <dbReference type="NCBI Taxonomy" id="1908241"/>
    <lineage>
        <taxon>Bacteria</taxon>
        <taxon>Pseudomonadati</taxon>
        <taxon>Bacteroidota</taxon>
        <taxon>Sphingobacteriia</taxon>
        <taxon>Sphingobacteriales</taxon>
        <taxon>Sphingobacteriaceae</taxon>
        <taxon>Pedobacter</taxon>
    </lineage>
</organism>
<name>A0A7K0FVB7_9SPHI</name>